<keyword evidence="3" id="KW-1185">Reference proteome</keyword>
<keyword evidence="2" id="KW-0255">Endonuclease</keyword>
<keyword evidence="2" id="KW-0540">Nuclease</keyword>
<comment type="caution">
    <text evidence="2">The sequence shown here is derived from an EMBL/GenBank/DDBJ whole genome shotgun (WGS) entry which is preliminary data.</text>
</comment>
<dbReference type="OrthoDB" id="9803736at2"/>
<proteinExistence type="predicted"/>
<feature type="domain" description="Restriction endonuclease type IV Mrr" evidence="1">
    <location>
        <begin position="42"/>
        <end position="149"/>
    </location>
</feature>
<dbReference type="GO" id="GO:0009307">
    <property type="term" value="P:DNA restriction-modification system"/>
    <property type="evidence" value="ECO:0007669"/>
    <property type="project" value="InterPro"/>
</dbReference>
<dbReference type="GO" id="GO:0015666">
    <property type="term" value="F:restriction endodeoxyribonuclease activity"/>
    <property type="evidence" value="ECO:0007669"/>
    <property type="project" value="TreeGrafter"/>
</dbReference>
<sequence>MLANKINTSLELKKTLAMGLAYRFNLANKDIESEKVSELFLKNTPTDFEHFVGQLFQEKYGGELFVTNSSGDFGVDFELKNQEELSLGQVKAYKGNVNYEPIALVHSNMIKHNAKKGYVITTSDFTAGAKQYASDLNIDLINGVDLVNLWIETMDSSLYELNPNLELS</sequence>
<dbReference type="RefSeq" id="WP_122896079.1">
    <property type="nucleotide sequence ID" value="NZ_RHIB01000001.1"/>
</dbReference>
<dbReference type="InterPro" id="IPR011856">
    <property type="entry name" value="tRNA_endonuc-like_dom_sf"/>
</dbReference>
<keyword evidence="2" id="KW-0378">Hydrolase</keyword>
<accession>A0A3M7TUZ7</accession>
<dbReference type="PANTHER" id="PTHR30015:SF7">
    <property type="entry name" value="TYPE IV METHYL-DIRECTED RESTRICTION ENZYME ECOKMRR"/>
    <property type="match status" value="1"/>
</dbReference>
<dbReference type="Pfam" id="PF04471">
    <property type="entry name" value="Mrr_cat"/>
    <property type="match status" value="1"/>
</dbReference>
<dbReference type="SUPFAM" id="SSF52980">
    <property type="entry name" value="Restriction endonuclease-like"/>
    <property type="match status" value="1"/>
</dbReference>
<dbReference type="InterPro" id="IPR011335">
    <property type="entry name" value="Restrct_endonuc-II-like"/>
</dbReference>
<evidence type="ECO:0000313" key="2">
    <source>
        <dbReference type="EMBL" id="RNA68554.1"/>
    </source>
</evidence>
<dbReference type="AlphaFoldDB" id="A0A3M7TUZ7"/>
<dbReference type="Proteomes" id="UP000278746">
    <property type="component" value="Unassembled WGS sequence"/>
</dbReference>
<dbReference type="PANTHER" id="PTHR30015">
    <property type="entry name" value="MRR RESTRICTION SYSTEM PROTEIN"/>
    <property type="match status" value="1"/>
</dbReference>
<protein>
    <submittedName>
        <fullName evidence="2">Restriction endonuclease</fullName>
    </submittedName>
</protein>
<dbReference type="InterPro" id="IPR007560">
    <property type="entry name" value="Restrct_endonuc_IV_Mrr"/>
</dbReference>
<evidence type="ECO:0000259" key="1">
    <source>
        <dbReference type="Pfam" id="PF04471"/>
    </source>
</evidence>
<name>A0A3M7TUZ7_9BACI</name>
<organism evidence="2 3">
    <name type="scientific">Alteribacter keqinensis</name>
    <dbReference type="NCBI Taxonomy" id="2483800"/>
    <lineage>
        <taxon>Bacteria</taxon>
        <taxon>Bacillati</taxon>
        <taxon>Bacillota</taxon>
        <taxon>Bacilli</taxon>
        <taxon>Bacillales</taxon>
        <taxon>Bacillaceae</taxon>
        <taxon>Alteribacter</taxon>
    </lineage>
</organism>
<dbReference type="GO" id="GO:0003677">
    <property type="term" value="F:DNA binding"/>
    <property type="evidence" value="ECO:0007669"/>
    <property type="project" value="InterPro"/>
</dbReference>
<dbReference type="InterPro" id="IPR052906">
    <property type="entry name" value="Type_IV_Methyl-Rstrct_Enzyme"/>
</dbReference>
<reference evidence="2 3" key="1">
    <citation type="submission" date="2018-10" db="EMBL/GenBank/DDBJ databases">
        <title>Bacillus Keqinensis sp. nov., a moderately halophilic bacterium isolated from a saline-alkaline lake.</title>
        <authorList>
            <person name="Wang H."/>
        </authorList>
    </citation>
    <scope>NUCLEOTIDE SEQUENCE [LARGE SCALE GENOMIC DNA]</scope>
    <source>
        <strain evidence="2 3">KQ-3</strain>
    </source>
</reference>
<dbReference type="Gene3D" id="3.40.1350.10">
    <property type="match status" value="1"/>
</dbReference>
<dbReference type="EMBL" id="RHIB01000001">
    <property type="protein sequence ID" value="RNA68554.1"/>
    <property type="molecule type" value="Genomic_DNA"/>
</dbReference>
<evidence type="ECO:0000313" key="3">
    <source>
        <dbReference type="Proteomes" id="UP000278746"/>
    </source>
</evidence>
<gene>
    <name evidence="2" type="ORF">EBO34_00855</name>
</gene>